<evidence type="ECO:0000313" key="2">
    <source>
        <dbReference type="Proteomes" id="UP001139157"/>
    </source>
</evidence>
<dbReference type="RefSeq" id="WP_251909020.1">
    <property type="nucleotide sequence ID" value="NZ_JAMRXG010000001.1"/>
</dbReference>
<dbReference type="EMBL" id="JAMRXG010000001">
    <property type="protein sequence ID" value="MCM6772149.1"/>
    <property type="molecule type" value="Genomic_DNA"/>
</dbReference>
<dbReference type="PIRSF" id="PIRSF029394">
    <property type="entry name" value="UCP029394"/>
    <property type="match status" value="1"/>
</dbReference>
<organism evidence="1 2">
    <name type="scientific">Nocardia pulmonis</name>
    <dbReference type="NCBI Taxonomy" id="2951408"/>
    <lineage>
        <taxon>Bacteria</taxon>
        <taxon>Bacillati</taxon>
        <taxon>Actinomycetota</taxon>
        <taxon>Actinomycetes</taxon>
        <taxon>Mycobacteriales</taxon>
        <taxon>Nocardiaceae</taxon>
        <taxon>Nocardia</taxon>
    </lineage>
</organism>
<dbReference type="AlphaFoldDB" id="A0A9X2IV77"/>
<accession>A0A9X2IV77</accession>
<keyword evidence="2" id="KW-1185">Reference proteome</keyword>
<name>A0A9X2IV77_9NOCA</name>
<dbReference type="Proteomes" id="UP001139157">
    <property type="component" value="Unassembled WGS sequence"/>
</dbReference>
<dbReference type="SUPFAM" id="SSF54427">
    <property type="entry name" value="NTF2-like"/>
    <property type="match status" value="1"/>
</dbReference>
<comment type="caution">
    <text evidence="1">The sequence shown here is derived from an EMBL/GenBank/DDBJ whole genome shotgun (WGS) entry which is preliminary data.</text>
</comment>
<evidence type="ECO:0000313" key="1">
    <source>
        <dbReference type="EMBL" id="MCM6772149.1"/>
    </source>
</evidence>
<protein>
    <submittedName>
        <fullName evidence="1">DUF4440 domain-containing protein</fullName>
    </submittedName>
</protein>
<dbReference type="InterPro" id="IPR016918">
    <property type="entry name" value="UCP029394"/>
</dbReference>
<sequence>MDDSQPFIDEIIDFHRVIIDLFAGTEPDPAAAVAALLTRFDPDFTMITPTGALLTLPDLRRLFEDGYGCRPDFAIEITDIVPVTIDARGALVSYQERQQDRSGASTRRSTAYFTLDSTGAVRWRHLQETWVAG</sequence>
<gene>
    <name evidence="1" type="ORF">NDR86_01520</name>
</gene>
<reference evidence="1" key="1">
    <citation type="submission" date="2022-06" db="EMBL/GenBank/DDBJ databases">
        <title>Novel species in genus nocardia.</title>
        <authorList>
            <person name="Li F."/>
        </authorList>
    </citation>
    <scope>NUCLEOTIDE SEQUENCE</scope>
    <source>
        <strain evidence="1">CDC141</strain>
    </source>
</reference>
<dbReference type="InterPro" id="IPR032710">
    <property type="entry name" value="NTF2-like_dom_sf"/>
</dbReference>
<proteinExistence type="predicted"/>
<dbReference type="Gene3D" id="3.10.450.50">
    <property type="match status" value="1"/>
</dbReference>